<evidence type="ECO:0008006" key="4">
    <source>
        <dbReference type="Google" id="ProtNLM"/>
    </source>
</evidence>
<feature type="transmembrane region" description="Helical" evidence="1">
    <location>
        <begin position="320"/>
        <end position="336"/>
    </location>
</feature>
<evidence type="ECO:0000313" key="3">
    <source>
        <dbReference type="Proteomes" id="UP000183190"/>
    </source>
</evidence>
<dbReference type="InterPro" id="IPR051533">
    <property type="entry name" value="WaaL-like"/>
</dbReference>
<protein>
    <recommendedName>
        <fullName evidence="4">O-antigen ligase like membrane protein</fullName>
    </recommendedName>
</protein>
<proteinExistence type="predicted"/>
<sequence length="431" mass="49071">MNREIEKRNEIPQKYKAVFSFSIVLMIWANVYTFVPFPALGCGEVFLIVISFYLIIMLNNKIKLFSKNNGILFFMIYGFITTLVMISMFDASIPKVAIRMARDFFYYFIIIFLGANLFDITIFKKWCVWFCLLLAVFIIVQTLVYYLLGYFIPGFPLNIMINDGGYTGQGLYDSYLSYANIAGYIRPNGFLCEPSHCAQCFLVCLILILFDDGKIDKTKISKAVLVTVGAVLTMSTSAIIYILFIWINWLVKEGKYNIIKTFIIIIATIIAFVVLFLRGNMNNLLAVSQRFTNLFTGGSLTASSEVRMTKGINIFSSMPFIYKLFGIGFGTYSYAYDRSIISKDVFMANNEYMNTFAYILVSAGIIGMIIIATAVITIYIRSNRVGRMMILALIVMSLGSSIYSSPICVWLMLVIINSHYNRHKNNVECYE</sequence>
<dbReference type="Proteomes" id="UP000183190">
    <property type="component" value="Unassembled WGS sequence"/>
</dbReference>
<feature type="transmembrane region" description="Helical" evidence="1">
    <location>
        <begin position="258"/>
        <end position="277"/>
    </location>
</feature>
<feature type="transmembrane region" description="Helical" evidence="1">
    <location>
        <begin position="104"/>
        <end position="123"/>
    </location>
</feature>
<name>A0A1H6JR12_RUMFL</name>
<feature type="transmembrane region" description="Helical" evidence="1">
    <location>
        <begin position="37"/>
        <end position="58"/>
    </location>
</feature>
<evidence type="ECO:0000256" key="1">
    <source>
        <dbReference type="SAM" id="Phobius"/>
    </source>
</evidence>
<accession>A0A1H6JR12</accession>
<feature type="transmembrane region" description="Helical" evidence="1">
    <location>
        <begin position="391"/>
        <end position="416"/>
    </location>
</feature>
<keyword evidence="1" id="KW-0472">Membrane</keyword>
<feature type="transmembrane region" description="Helical" evidence="1">
    <location>
        <begin position="223"/>
        <end position="246"/>
    </location>
</feature>
<keyword evidence="1" id="KW-0812">Transmembrane</keyword>
<gene>
    <name evidence="2" type="ORF">SAMN02910265_01900</name>
</gene>
<feature type="transmembrane region" description="Helical" evidence="1">
    <location>
        <begin position="356"/>
        <end position="379"/>
    </location>
</feature>
<reference evidence="2 3" key="1">
    <citation type="submission" date="2016-10" db="EMBL/GenBank/DDBJ databases">
        <authorList>
            <person name="de Groot N.N."/>
        </authorList>
    </citation>
    <scope>NUCLEOTIDE SEQUENCE [LARGE SCALE GENOMIC DNA]</scope>
    <source>
        <strain evidence="2 3">YAD2003</strain>
    </source>
</reference>
<feature type="transmembrane region" description="Helical" evidence="1">
    <location>
        <begin position="70"/>
        <end position="89"/>
    </location>
</feature>
<dbReference type="PANTHER" id="PTHR37422:SF13">
    <property type="entry name" value="LIPOPOLYSACCHARIDE BIOSYNTHESIS PROTEIN PA4999-RELATED"/>
    <property type="match status" value="1"/>
</dbReference>
<feature type="transmembrane region" description="Helical" evidence="1">
    <location>
        <begin position="15"/>
        <end position="31"/>
    </location>
</feature>
<evidence type="ECO:0000313" key="2">
    <source>
        <dbReference type="EMBL" id="SEH64574.1"/>
    </source>
</evidence>
<dbReference type="RefSeq" id="WP_074716773.1">
    <property type="nucleotide sequence ID" value="NZ_FNWV01000006.1"/>
</dbReference>
<keyword evidence="1" id="KW-1133">Transmembrane helix</keyword>
<dbReference type="EMBL" id="FNWV01000006">
    <property type="protein sequence ID" value="SEH64574.1"/>
    <property type="molecule type" value="Genomic_DNA"/>
</dbReference>
<dbReference type="AlphaFoldDB" id="A0A1H6JR12"/>
<dbReference type="PANTHER" id="PTHR37422">
    <property type="entry name" value="TEICHURONIC ACID BIOSYNTHESIS PROTEIN TUAE"/>
    <property type="match status" value="1"/>
</dbReference>
<feature type="transmembrane region" description="Helical" evidence="1">
    <location>
        <begin position="130"/>
        <end position="152"/>
    </location>
</feature>
<organism evidence="2 3">
    <name type="scientific">Ruminococcus flavefaciens</name>
    <dbReference type="NCBI Taxonomy" id="1265"/>
    <lineage>
        <taxon>Bacteria</taxon>
        <taxon>Bacillati</taxon>
        <taxon>Bacillota</taxon>
        <taxon>Clostridia</taxon>
        <taxon>Eubacteriales</taxon>
        <taxon>Oscillospiraceae</taxon>
        <taxon>Ruminococcus</taxon>
    </lineage>
</organism>